<keyword evidence="4 5" id="KW-0472">Membrane</keyword>
<dbReference type="InterPro" id="IPR047130">
    <property type="entry name" value="7TM_GPCR_Srsx_nematod"/>
</dbReference>
<evidence type="ECO:0000313" key="8">
    <source>
        <dbReference type="Proteomes" id="UP000008281"/>
    </source>
</evidence>
<feature type="transmembrane region" description="Helical" evidence="5">
    <location>
        <begin position="20"/>
        <end position="42"/>
    </location>
</feature>
<feature type="transmembrane region" description="Helical" evidence="5">
    <location>
        <begin position="229"/>
        <end position="246"/>
    </location>
</feature>
<protein>
    <recommendedName>
        <fullName evidence="6">G-protein coupled receptors family 1 profile domain-containing protein</fullName>
    </recommendedName>
</protein>
<evidence type="ECO:0000256" key="2">
    <source>
        <dbReference type="ARBA" id="ARBA00022692"/>
    </source>
</evidence>
<dbReference type="OMA" id="FFIHTIR"/>
<dbReference type="PANTHER" id="PTHR23360:SF19">
    <property type="entry name" value="G-PROTEIN COUPLED RECEPTORS FAMILY 1 PROFILE DOMAIN-CONTAINING PROTEIN"/>
    <property type="match status" value="1"/>
</dbReference>
<keyword evidence="2 5" id="KW-0812">Transmembrane</keyword>
<evidence type="ECO:0000313" key="7">
    <source>
        <dbReference type="EMBL" id="EFP12922.1"/>
    </source>
</evidence>
<dbReference type="PROSITE" id="PS50262">
    <property type="entry name" value="G_PROTEIN_RECEP_F1_2"/>
    <property type="match status" value="1"/>
</dbReference>
<proteinExistence type="predicted"/>
<reference evidence="7" key="1">
    <citation type="submission" date="2007-07" db="EMBL/GenBank/DDBJ databases">
        <title>PCAP assembly of the Caenorhabditis remanei genome.</title>
        <authorList>
            <consortium name="The Caenorhabditis remanei Sequencing Consortium"/>
            <person name="Wilson R.K."/>
        </authorList>
    </citation>
    <scope>NUCLEOTIDE SEQUENCE [LARGE SCALE GENOMIC DNA]</scope>
    <source>
        <strain evidence="7">PB4641</strain>
    </source>
</reference>
<evidence type="ECO:0000259" key="6">
    <source>
        <dbReference type="PROSITE" id="PS50262"/>
    </source>
</evidence>
<keyword evidence="3 5" id="KW-1133">Transmembrane helix</keyword>
<evidence type="ECO:0000256" key="4">
    <source>
        <dbReference type="ARBA" id="ARBA00023136"/>
    </source>
</evidence>
<dbReference type="EMBL" id="DS268500">
    <property type="protein sequence ID" value="EFP12922.1"/>
    <property type="molecule type" value="Genomic_DNA"/>
</dbReference>
<dbReference type="InParanoid" id="E3MZD7"/>
<sequence>MNEDQQLPPAGYVRNEDLFVITYIYVIFGATTLFMNIPLALYLLKTTSRNQKELIVIIALSLSDTICGGQFLAMGIYRFLVWFNEVFYISQAACNRQVIIASYQICIQMDNFFSLAIALDRLFAVLFPVRYNKCGPGYTVFLISAPIAASLIGYSAHLLALTFLPPKFVDEICFNFLVVLPQYRIYLSFQRMLCVFIPTLIYFFIYIRMKLKFQRYGNSNAVLSKGMRHLTKTVAYITLASFFLVLVPEVWWYFGIFGGMDASFYFMFILLKVCTLQQPTNLSFSISQKIVSFFIHTIRHRELMKHVEKLLPRKLTNFIHFDAQSHSAVSKVKVMREFSHPVTTSMR</sequence>
<organism evidence="8">
    <name type="scientific">Caenorhabditis remanei</name>
    <name type="common">Caenorhabditis vulgaris</name>
    <dbReference type="NCBI Taxonomy" id="31234"/>
    <lineage>
        <taxon>Eukaryota</taxon>
        <taxon>Metazoa</taxon>
        <taxon>Ecdysozoa</taxon>
        <taxon>Nematoda</taxon>
        <taxon>Chromadorea</taxon>
        <taxon>Rhabditida</taxon>
        <taxon>Rhabditina</taxon>
        <taxon>Rhabditomorpha</taxon>
        <taxon>Rhabditoidea</taxon>
        <taxon>Rhabditidae</taxon>
        <taxon>Peloderinae</taxon>
        <taxon>Caenorhabditis</taxon>
    </lineage>
</organism>
<dbReference type="PANTHER" id="PTHR23360">
    <property type="entry name" value="G-PROTEIN COUPLED RECEPTORS FAMILY 1 PROFILE DOMAIN-CONTAINING PROTEIN-RELATED"/>
    <property type="match status" value="1"/>
</dbReference>
<dbReference type="SUPFAM" id="SSF81321">
    <property type="entry name" value="Family A G protein-coupled receptor-like"/>
    <property type="match status" value="1"/>
</dbReference>
<dbReference type="GO" id="GO:0016020">
    <property type="term" value="C:membrane"/>
    <property type="evidence" value="ECO:0007669"/>
    <property type="project" value="UniProtKB-SubCell"/>
</dbReference>
<comment type="subcellular location">
    <subcellularLocation>
        <location evidence="1">Membrane</location>
    </subcellularLocation>
</comment>
<dbReference type="Pfam" id="PF10320">
    <property type="entry name" value="7TM_GPCR_Srsx"/>
    <property type="match status" value="1"/>
</dbReference>
<dbReference type="CDD" id="cd00637">
    <property type="entry name" value="7tm_classA_rhodopsin-like"/>
    <property type="match status" value="1"/>
</dbReference>
<evidence type="ECO:0000256" key="5">
    <source>
        <dbReference type="SAM" id="Phobius"/>
    </source>
</evidence>
<dbReference type="Gene3D" id="1.20.1070.10">
    <property type="entry name" value="Rhodopsin 7-helix transmembrane proteins"/>
    <property type="match status" value="1"/>
</dbReference>
<dbReference type="eggNOG" id="ENOG502TGR5">
    <property type="taxonomic scope" value="Eukaryota"/>
</dbReference>
<gene>
    <name evidence="7" type="ORF">CRE_05936</name>
</gene>
<dbReference type="Proteomes" id="UP000008281">
    <property type="component" value="Unassembled WGS sequence"/>
</dbReference>
<dbReference type="InterPro" id="IPR019424">
    <property type="entry name" value="7TM_GPCR_Srsx"/>
</dbReference>
<evidence type="ECO:0000256" key="1">
    <source>
        <dbReference type="ARBA" id="ARBA00004370"/>
    </source>
</evidence>
<keyword evidence="8" id="KW-1185">Reference proteome</keyword>
<feature type="transmembrane region" description="Helical" evidence="5">
    <location>
        <begin position="141"/>
        <end position="165"/>
    </location>
</feature>
<feature type="transmembrane region" description="Helical" evidence="5">
    <location>
        <begin position="54"/>
        <end position="77"/>
    </location>
</feature>
<dbReference type="HOGENOM" id="CLU_072669_0_0_1"/>
<feature type="domain" description="G-protein coupled receptors family 1 profile" evidence="6">
    <location>
        <begin position="35"/>
        <end position="248"/>
    </location>
</feature>
<name>E3MZD7_CAERE</name>
<evidence type="ECO:0000256" key="3">
    <source>
        <dbReference type="ARBA" id="ARBA00022989"/>
    </source>
</evidence>
<feature type="transmembrane region" description="Helical" evidence="5">
    <location>
        <begin position="185"/>
        <end position="208"/>
    </location>
</feature>
<dbReference type="OrthoDB" id="5817099at2759"/>
<dbReference type="AlphaFoldDB" id="E3MZD7"/>
<accession>E3MZD7</accession>
<dbReference type="InterPro" id="IPR017452">
    <property type="entry name" value="GPCR_Rhodpsn_7TM"/>
</dbReference>